<feature type="compositionally biased region" description="Acidic residues" evidence="1">
    <location>
        <begin position="1"/>
        <end position="30"/>
    </location>
</feature>
<dbReference type="VEuPathDB" id="PlasmoDB:PCOAH_00009870"/>
<feature type="compositionally biased region" description="Low complexity" evidence="1">
    <location>
        <begin position="58"/>
        <end position="73"/>
    </location>
</feature>
<feature type="compositionally biased region" description="Basic and acidic residues" evidence="1">
    <location>
        <begin position="31"/>
        <end position="44"/>
    </location>
</feature>
<evidence type="ECO:0000313" key="3">
    <source>
        <dbReference type="EMBL" id="ANQ06861.1"/>
    </source>
</evidence>
<protein>
    <submittedName>
        <fullName evidence="3">SICA antigen</fullName>
    </submittedName>
</protein>
<dbReference type="EMBL" id="CP016243">
    <property type="protein sequence ID" value="ANQ06861.1"/>
    <property type="molecule type" value="Genomic_DNA"/>
</dbReference>
<keyword evidence="4" id="KW-1185">Reference proteome</keyword>
<dbReference type="KEGG" id="pcot:PCOAH_00009870"/>
<gene>
    <name evidence="3" type="ORF">PCOAH_00009870</name>
</gene>
<dbReference type="Pfam" id="PF12879">
    <property type="entry name" value="SICA_C"/>
    <property type="match status" value="1"/>
</dbReference>
<feature type="domain" description="Schizont-infected cell agglutination C-terminal" evidence="2">
    <location>
        <begin position="73"/>
        <end position="198"/>
    </location>
</feature>
<feature type="compositionally biased region" description="Acidic residues" evidence="1">
    <location>
        <begin position="45"/>
        <end position="57"/>
    </location>
</feature>
<evidence type="ECO:0000313" key="4">
    <source>
        <dbReference type="Proteomes" id="UP000092716"/>
    </source>
</evidence>
<dbReference type="Proteomes" id="UP000092716">
    <property type="component" value="Chromosome 5"/>
</dbReference>
<accession>A0A1B1DVP5</accession>
<dbReference type="OrthoDB" id="376328at2759"/>
<feature type="region of interest" description="Disordered" evidence="1">
    <location>
        <begin position="1"/>
        <end position="73"/>
    </location>
</feature>
<reference evidence="4" key="1">
    <citation type="submission" date="2016-06" db="EMBL/GenBank/DDBJ databases">
        <title>First high quality genome sequence of Plasmodium coatneyi using continuous long reads from single molecule, real-time sequencing.</title>
        <authorList>
            <person name="Chien J.-T."/>
            <person name="Pakala S.B."/>
            <person name="Geraldo J.A."/>
            <person name="Lapp S.A."/>
            <person name="Barnwell J.W."/>
            <person name="Kissinger J.C."/>
            <person name="Galinski M.R."/>
            <person name="Humphrey J.C."/>
        </authorList>
    </citation>
    <scope>NUCLEOTIDE SEQUENCE [LARGE SCALE GENOMIC DNA]</scope>
    <source>
        <strain evidence="4">Hackeri</strain>
    </source>
</reference>
<organism evidence="3 4">
    <name type="scientific">Plasmodium coatneyi</name>
    <dbReference type="NCBI Taxonomy" id="208452"/>
    <lineage>
        <taxon>Eukaryota</taxon>
        <taxon>Sar</taxon>
        <taxon>Alveolata</taxon>
        <taxon>Apicomplexa</taxon>
        <taxon>Aconoidasida</taxon>
        <taxon>Haemosporida</taxon>
        <taxon>Plasmodiidae</taxon>
        <taxon>Plasmodium</taxon>
    </lineage>
</organism>
<dbReference type="InterPro" id="IPR024288">
    <property type="entry name" value="SICA_C"/>
</dbReference>
<name>A0A1B1DVP5_9APIC</name>
<dbReference type="GeneID" id="30907710"/>
<dbReference type="AlphaFoldDB" id="A0A1B1DVP5"/>
<sequence length="211" mass="24392">MMVLGVEEEDGEEDEEEEELEEELEEEQDEVKEVEKDKEEKEEPVTAEEDNPSDEEAAAAPAADSPQEPAPAQYFGMLRKTRKSYRRTPKALGPTLEQQIVDHVDPVDPHEYYIVKERKPRSTPKTRRKRECPGRCRGVGRRRMIIDIHLEVLNECQKSDLHSTKENFFEILVQEFMGSDFIKEENVLNECVPKEQVPGSDSGFREERLSS</sequence>
<evidence type="ECO:0000256" key="1">
    <source>
        <dbReference type="SAM" id="MobiDB-lite"/>
    </source>
</evidence>
<dbReference type="RefSeq" id="XP_019913556.1">
    <property type="nucleotide sequence ID" value="XM_020057796.1"/>
</dbReference>
<evidence type="ECO:0000259" key="2">
    <source>
        <dbReference type="Pfam" id="PF12879"/>
    </source>
</evidence>
<proteinExistence type="predicted"/>